<dbReference type="InterPro" id="IPR044920">
    <property type="entry name" value="MnmG_C_subdom_sf"/>
</dbReference>
<dbReference type="Pfam" id="PF21680">
    <property type="entry name" value="GIDA_C_1st"/>
    <property type="match status" value="1"/>
</dbReference>
<evidence type="ECO:0000256" key="4">
    <source>
        <dbReference type="ARBA" id="ARBA00022630"/>
    </source>
</evidence>
<keyword evidence="5" id="KW-0274">FAD</keyword>
<dbReference type="Pfam" id="PF01134">
    <property type="entry name" value="GIDA"/>
    <property type="match status" value="1"/>
</dbReference>
<feature type="domain" description="tRNA uridine 5-carboxymethylaminomethyl modification enzyme C-terminal subdomain" evidence="7">
    <location>
        <begin position="373"/>
        <end position="441"/>
    </location>
</feature>
<dbReference type="InterPro" id="IPR047001">
    <property type="entry name" value="MnmG_C_subdom"/>
</dbReference>
<proteinExistence type="inferred from homology"/>
<dbReference type="FunFam" id="1.10.150.570:FF:000001">
    <property type="entry name" value="tRNA uridine 5-carboxymethylaminomethyl modification enzyme MnmG"/>
    <property type="match status" value="1"/>
</dbReference>
<dbReference type="PROSITE" id="PS01280">
    <property type="entry name" value="GIDA_1"/>
    <property type="match status" value="1"/>
</dbReference>
<dbReference type="InterPro" id="IPR036188">
    <property type="entry name" value="FAD/NAD-bd_sf"/>
</dbReference>
<comment type="cofactor">
    <cofactor evidence="1">
        <name>FAD</name>
        <dbReference type="ChEBI" id="CHEBI:57692"/>
    </cofactor>
</comment>
<dbReference type="SUPFAM" id="SSF51905">
    <property type="entry name" value="FAD/NAD(P)-binding domain"/>
    <property type="match status" value="2"/>
</dbReference>
<dbReference type="AlphaFoldDB" id="A0A0F9BWG9"/>
<sequence>GRMGGFSSIQLAHNLRDLGFRLGRFKTGTCPRLDGKSINFSSLTSQKGDSHPIPFSFSTEEIGEQAFLPCYITYTNVRTHQIIKDNLDRSPLYTGTIKATGVRYCPSIEDKVMKFPERKRHQVFLEPEGLKTREFYPNGLSTSLPLDVQLKLLRSIKGLEKVEVVRPGYGIEHDYVDSTCLRPTLETKLVNHLYFAGQINGTTGYEEAAAQGLMAGINAALRVKREEPLILNRAEAYIGVLIDDLVTRGTNEPYRMFTSRAEYRLLLREDNADIRLREKGYRVGLVSSEEYQKVKRKERMVKLELDRLSSSKIFPTQETNEKLIRLDTKPIKAPLSLRGLLRRPEVTYEKLKILDKESCKVEREIARQVEIQIMYDGYIERELQQVEKFKRMENLKIPPNFDFQSITSLSSEAKEKLSKIKPHSLGQASRISGITPAAIYI</sequence>
<accession>A0A0F9BWG9</accession>
<feature type="non-terminal residue" evidence="8">
    <location>
        <position position="441"/>
    </location>
</feature>
<organism evidence="8">
    <name type="scientific">marine sediment metagenome</name>
    <dbReference type="NCBI Taxonomy" id="412755"/>
    <lineage>
        <taxon>unclassified sequences</taxon>
        <taxon>metagenomes</taxon>
        <taxon>ecological metagenomes</taxon>
    </lineage>
</organism>
<comment type="caution">
    <text evidence="8">The sequence shown here is derived from an EMBL/GenBank/DDBJ whole genome shotgun (WGS) entry which is preliminary data.</text>
</comment>
<dbReference type="PROSITE" id="PS01281">
    <property type="entry name" value="GIDA_2"/>
    <property type="match status" value="1"/>
</dbReference>
<dbReference type="Gene3D" id="1.10.150.570">
    <property type="entry name" value="GidA associated domain, C-terminal subdomain"/>
    <property type="match status" value="1"/>
</dbReference>
<dbReference type="GO" id="GO:0030488">
    <property type="term" value="P:tRNA methylation"/>
    <property type="evidence" value="ECO:0007669"/>
    <property type="project" value="TreeGrafter"/>
</dbReference>
<dbReference type="InterPro" id="IPR040131">
    <property type="entry name" value="MnmG_N"/>
</dbReference>
<name>A0A0F9BWG9_9ZZZZ</name>
<dbReference type="InterPro" id="IPR049312">
    <property type="entry name" value="GIDA_C_N"/>
</dbReference>
<evidence type="ECO:0000256" key="1">
    <source>
        <dbReference type="ARBA" id="ARBA00001974"/>
    </source>
</evidence>
<dbReference type="FunFam" id="1.10.10.1800:FF:000001">
    <property type="entry name" value="tRNA uridine 5-carboxymethylaminomethyl modification enzyme MnmG"/>
    <property type="match status" value="1"/>
</dbReference>
<keyword evidence="6" id="KW-0520">NAD</keyword>
<dbReference type="InterPro" id="IPR020595">
    <property type="entry name" value="MnmG-rel_CS"/>
</dbReference>
<dbReference type="GO" id="GO:0002098">
    <property type="term" value="P:tRNA wobble uridine modification"/>
    <property type="evidence" value="ECO:0007669"/>
    <property type="project" value="InterPro"/>
</dbReference>
<gene>
    <name evidence="8" type="ORF">LCGC14_2679410</name>
</gene>
<keyword evidence="4" id="KW-0285">Flavoprotein</keyword>
<comment type="similarity">
    <text evidence="2">Belongs to the MnmG family.</text>
</comment>
<keyword evidence="3" id="KW-0963">Cytoplasm</keyword>
<dbReference type="GO" id="GO:0005829">
    <property type="term" value="C:cytosol"/>
    <property type="evidence" value="ECO:0007669"/>
    <property type="project" value="TreeGrafter"/>
</dbReference>
<dbReference type="PANTHER" id="PTHR11806:SF0">
    <property type="entry name" value="PROTEIN MTO1 HOMOLOG, MITOCHONDRIAL"/>
    <property type="match status" value="1"/>
</dbReference>
<evidence type="ECO:0000313" key="8">
    <source>
        <dbReference type="EMBL" id="KKK94779.1"/>
    </source>
</evidence>
<dbReference type="Gene3D" id="3.50.50.60">
    <property type="entry name" value="FAD/NAD(P)-binding domain"/>
    <property type="match status" value="1"/>
</dbReference>
<evidence type="ECO:0000256" key="2">
    <source>
        <dbReference type="ARBA" id="ARBA00007653"/>
    </source>
</evidence>
<evidence type="ECO:0000256" key="5">
    <source>
        <dbReference type="ARBA" id="ARBA00022827"/>
    </source>
</evidence>
<dbReference type="InterPro" id="IPR026904">
    <property type="entry name" value="MnmG_C"/>
</dbReference>
<evidence type="ECO:0000259" key="7">
    <source>
        <dbReference type="SMART" id="SM01228"/>
    </source>
</evidence>
<dbReference type="InterPro" id="IPR004416">
    <property type="entry name" value="MnmG"/>
</dbReference>
<dbReference type="GO" id="GO:0050660">
    <property type="term" value="F:flavin adenine dinucleotide binding"/>
    <property type="evidence" value="ECO:0007669"/>
    <property type="project" value="InterPro"/>
</dbReference>
<dbReference type="Pfam" id="PF13932">
    <property type="entry name" value="SAM_GIDA_C"/>
    <property type="match status" value="1"/>
</dbReference>
<dbReference type="Gene3D" id="2.40.30.260">
    <property type="match status" value="1"/>
</dbReference>
<dbReference type="PANTHER" id="PTHR11806">
    <property type="entry name" value="GLUCOSE INHIBITED DIVISION PROTEIN A"/>
    <property type="match status" value="1"/>
</dbReference>
<dbReference type="Gene3D" id="1.10.10.1800">
    <property type="entry name" value="tRNA uridine 5-carboxymethylaminomethyl modification enzyme MnmG/GidA"/>
    <property type="match status" value="1"/>
</dbReference>
<dbReference type="NCBIfam" id="TIGR00136">
    <property type="entry name" value="mnmG_gidA"/>
    <property type="match status" value="1"/>
</dbReference>
<dbReference type="InterPro" id="IPR002218">
    <property type="entry name" value="MnmG-rel"/>
</dbReference>
<evidence type="ECO:0000256" key="6">
    <source>
        <dbReference type="ARBA" id="ARBA00023027"/>
    </source>
</evidence>
<dbReference type="EMBL" id="LAZR01047199">
    <property type="protein sequence ID" value="KKK94779.1"/>
    <property type="molecule type" value="Genomic_DNA"/>
</dbReference>
<dbReference type="SMART" id="SM01228">
    <property type="entry name" value="GIDA_assoc_3"/>
    <property type="match status" value="1"/>
</dbReference>
<reference evidence="8" key="1">
    <citation type="journal article" date="2015" name="Nature">
        <title>Complex archaea that bridge the gap between prokaryotes and eukaryotes.</title>
        <authorList>
            <person name="Spang A."/>
            <person name="Saw J.H."/>
            <person name="Jorgensen S.L."/>
            <person name="Zaremba-Niedzwiedzka K."/>
            <person name="Martijn J."/>
            <person name="Lind A.E."/>
            <person name="van Eijk R."/>
            <person name="Schleper C."/>
            <person name="Guy L."/>
            <person name="Ettema T.J."/>
        </authorList>
    </citation>
    <scope>NUCLEOTIDE SEQUENCE</scope>
</reference>
<feature type="non-terminal residue" evidence="8">
    <location>
        <position position="1"/>
    </location>
</feature>
<protein>
    <recommendedName>
        <fullName evidence="7">tRNA uridine 5-carboxymethylaminomethyl modification enzyme C-terminal subdomain domain-containing protein</fullName>
    </recommendedName>
</protein>
<dbReference type="FunFam" id="3.50.50.60:FF:000002">
    <property type="entry name" value="tRNA uridine 5-carboxymethylaminomethyl modification enzyme MnmG"/>
    <property type="match status" value="1"/>
</dbReference>
<evidence type="ECO:0000256" key="3">
    <source>
        <dbReference type="ARBA" id="ARBA00022490"/>
    </source>
</evidence>